<keyword evidence="2" id="KW-1185">Reference proteome</keyword>
<protein>
    <submittedName>
        <fullName evidence="1">rRNA biogenesis protein rrp5</fullName>
    </submittedName>
</protein>
<sequence>MGSKRSLKGKGSEPHLESEPTETADRSTSSIPTPHSGGDFPRGGASGLSSVEYREILKKADQDSQADNLFLAPVNKKPRTKAEKKKGSKPTEIKEEGEEKDWLESFSIKSLAVGTQMLGVISSISALKMFIALPNLMVGTCELTDVSEPYRNYLEAQQKAEEEGTIDEDAEFHTLEDIFCPGQYVLCSVKEIDVSSPPYKLKLTIDPRITQAKLNPEDIQRGMTIAVAVKSHEDHGIQLDLGLAGLTGFLPLDHTGEEPLPVGRVVLATVQKANSRVVTVSLTAKSEKISKSLSNIESLLPGMLVEAKVSAIYKNGLGVSVMGFYDSEIEMLHLPASNTSLLDRFPIGTTLQARVTIVSISAMFKTVQLSLLSHVLHLRNIMPVFSSYPTGHRFEQVQVIRAERLNGLLCIPEKGTVQLYSPLRHLEDGPTQPDTLKKFKMGTLRPARVIGSYALEGLLKISLAPSITNADYIMFETLQLGQRVKGTVVSVSPGSGVVIRLSDHVASAFIPALHASDFATQSLAMKYKEGQTVQCRVLGLEEDKKRVFLTCKKSLLSTTLPIVTSPEQAVTGLVTHCVILKVVPSGCVVGFWNKVVGFAPLRELFSGPSEDPTKAFRVGQVVKCTVKAPHQGDRITVSFRNLSNSDEQQSQLSIDGLELGGIVGGTVTSLVSDGMMLQLDAPKANAFLSFHHLSDYSGEHCLRLAKTYAVGDCFDKLVVLNYNSRESYVVVSAKPLFISCMQSDFKLPTTLQGIHIGSVIPCFVSSITDHGVYVNFFGRISTLVSAHFLPNGSTAGVSKGQTVLALVKNVDKAMHKLYITLRENAIQSALSKDTVFSGIVCDTLLPSYFQEVARFTPTASTHVPGQLVTAVLVAKLAHGWTFKVGTVDGLMLTHHTRGLSTAIGSLIDCRVLDVNPDGCLDLSARKPLVDVLSIRKLVNCIPPVESKLLAKLTSLVGRDGMIEAEVEIVKRDYLVVSLTSFDRTIVTVSAKTYNDQTPLSSRFQCGQLIKTVIGYAQPGHGRIFASHSTQAKHLLQPQVASGASIQAGHAVQAHFRKKINNKHLLSYHLINEGLPATLHITEIFDSYDSVPNKSNPFEHIINRRHLDCVVRAVEGEGTKCAVHLCAFPSVTKADDKAKALEPKHYQKDQAVLGFVKKASPQGLDLLLTSSTTIQIPAIEVSSNFEIASNIPTLFTPHMAVECRVISVFPAVKLSVVRAEVKLPVGVTSYPAPLSDLSAYQPGTTVLAQAQHGFCPLVSRIISLPLSLPSATQASVHITHLSDDFETLPEVKPDQLLECSVLSVASHQVHLSLRQSRLQPSSNHSIIDPEVSLAELIPGKQIRGFASGAKQGQGIALNYDILACCPETSCKMKPCELVQIKVISADSTSVQVEVEKPAASKQALSTISNLKCRVLKTVGWGVLVRVLENNTTALIHRSHIPLLDNANLDDSSAIRSFLASHFKVGSRILAWASKKKNKDGSLQLTLRPPKLTPKSDSSEPDEDSDAESVSDSVSDDGSEEELESGDGSSQSKEEGADEPMEVAPLDLEDGFEWLSASASKVHNEAMEVSDVEAEKTITKRKSKSHKHALPEDLTAQTRAPEVASDFEKAVLASPNSSLVWIQYMAYHLQMSALDKAREIAKRALATISLREEQERYNIHSAMLNLEFKFGDTASLDRVFQQARVMVNRPKHLHLMLAKLYQDGAQPKKAEATYLDVVKKFPQSAKAWARLGEFYLDNGQLDVSRQTLQRSLKSLPKRKHLKAISQFAQLEFKRGEVERGRTLFEGIVANYSKRLDLWSIYLDMETKTLRQGSQDAEIVRRLFQRVLKLKWSSRKMKFLFKKYLAFEQTHGLPHHIDHVKGLALTYVQEMAP</sequence>
<name>A0ACC2RUJ0_9FUNG</name>
<dbReference type="Proteomes" id="UP001165960">
    <property type="component" value="Unassembled WGS sequence"/>
</dbReference>
<comment type="caution">
    <text evidence="1">The sequence shown here is derived from an EMBL/GenBank/DDBJ whole genome shotgun (WGS) entry which is preliminary data.</text>
</comment>
<evidence type="ECO:0000313" key="1">
    <source>
        <dbReference type="EMBL" id="KAJ9053717.1"/>
    </source>
</evidence>
<dbReference type="EMBL" id="QTSX02006494">
    <property type="protein sequence ID" value="KAJ9053717.1"/>
    <property type="molecule type" value="Genomic_DNA"/>
</dbReference>
<gene>
    <name evidence="1" type="primary">RRP5_4</name>
    <name evidence="1" type="ORF">DSO57_1021508</name>
</gene>
<reference evidence="1" key="1">
    <citation type="submission" date="2022-04" db="EMBL/GenBank/DDBJ databases">
        <title>Genome of the entomopathogenic fungus Entomophthora muscae.</title>
        <authorList>
            <person name="Elya C."/>
            <person name="Lovett B.R."/>
            <person name="Lee E."/>
            <person name="Macias A.M."/>
            <person name="Hajek A.E."/>
            <person name="De Bivort B.L."/>
            <person name="Kasson M.T."/>
            <person name="De Fine Licht H.H."/>
            <person name="Stajich J.E."/>
        </authorList>
    </citation>
    <scope>NUCLEOTIDE SEQUENCE</scope>
    <source>
        <strain evidence="1">Berkeley</strain>
    </source>
</reference>
<evidence type="ECO:0000313" key="2">
    <source>
        <dbReference type="Proteomes" id="UP001165960"/>
    </source>
</evidence>
<proteinExistence type="predicted"/>
<organism evidence="1 2">
    <name type="scientific">Entomophthora muscae</name>
    <dbReference type="NCBI Taxonomy" id="34485"/>
    <lineage>
        <taxon>Eukaryota</taxon>
        <taxon>Fungi</taxon>
        <taxon>Fungi incertae sedis</taxon>
        <taxon>Zoopagomycota</taxon>
        <taxon>Entomophthoromycotina</taxon>
        <taxon>Entomophthoromycetes</taxon>
        <taxon>Entomophthorales</taxon>
        <taxon>Entomophthoraceae</taxon>
        <taxon>Entomophthora</taxon>
    </lineage>
</organism>
<accession>A0ACC2RUJ0</accession>